<dbReference type="PANTHER" id="PTHR11439">
    <property type="entry name" value="GAG-POL-RELATED RETROTRANSPOSON"/>
    <property type="match status" value="1"/>
</dbReference>
<comment type="caution">
    <text evidence="1">The sequence shown here is derived from an EMBL/GenBank/DDBJ whole genome shotgun (WGS) entry which is preliminary data.</text>
</comment>
<dbReference type="CDD" id="cd09272">
    <property type="entry name" value="RNase_HI_RT_Ty1"/>
    <property type="match status" value="1"/>
</dbReference>
<gene>
    <name evidence="1" type="ORF">Tco_0954470</name>
</gene>
<evidence type="ECO:0000313" key="2">
    <source>
        <dbReference type="Proteomes" id="UP001151760"/>
    </source>
</evidence>
<reference evidence="1" key="2">
    <citation type="submission" date="2022-01" db="EMBL/GenBank/DDBJ databases">
        <authorList>
            <person name="Yamashiro T."/>
            <person name="Shiraishi A."/>
            <person name="Satake H."/>
            <person name="Nakayama K."/>
        </authorList>
    </citation>
    <scope>NUCLEOTIDE SEQUENCE</scope>
</reference>
<sequence>MVVGDQILTSGIRAQGIDSKGFLEFFDCPGSRQGVEDLREVKHRKARWEYCTKAWRFKVGFKQLGPGVETGIHEVHDEKRVLFEVELQGAHGDREAEVFQVSNDDTAVAQRWLEDKQPKEKTNTDCLVKEQEKECQTGSKCNIPGYHTKVKVGDKLWRLDDVTSKVVLYRNMRLNKSEEYRKTFIGFSIGLLQGVEFGVEPQEDHTFEVEPHGNVDHVAGSHWMENTNQGFNDLSITRDREQHSSRELFRYREDSNEVAFAVLLLRSGLPRVCWIKQREMYLKVNGQMSYAVESQVYQGVCTRPNIASADVGMYNSWEARMPHMMALLTTEAGCMTFIKAWKKEAIWLRGLLEELGVELNRVAVNCDNQGAIHLSRNHVFHERNKHINVRYHFIREVLEAKAVKV</sequence>
<reference evidence="1" key="1">
    <citation type="journal article" date="2022" name="Int. J. Mol. Sci.">
        <title>Draft Genome of Tanacetum Coccineum: Genomic Comparison of Closely Related Tanacetum-Family Plants.</title>
        <authorList>
            <person name="Yamashiro T."/>
            <person name="Shiraishi A."/>
            <person name="Nakayama K."/>
            <person name="Satake H."/>
        </authorList>
    </citation>
    <scope>NUCLEOTIDE SEQUENCE</scope>
</reference>
<keyword evidence="2" id="KW-1185">Reference proteome</keyword>
<dbReference type="EMBL" id="BQNB010015928">
    <property type="protein sequence ID" value="GJT45755.1"/>
    <property type="molecule type" value="Genomic_DNA"/>
</dbReference>
<name>A0ABQ5E2U0_9ASTR</name>
<evidence type="ECO:0000313" key="1">
    <source>
        <dbReference type="EMBL" id="GJT45755.1"/>
    </source>
</evidence>
<organism evidence="1 2">
    <name type="scientific">Tanacetum coccineum</name>
    <dbReference type="NCBI Taxonomy" id="301880"/>
    <lineage>
        <taxon>Eukaryota</taxon>
        <taxon>Viridiplantae</taxon>
        <taxon>Streptophyta</taxon>
        <taxon>Embryophyta</taxon>
        <taxon>Tracheophyta</taxon>
        <taxon>Spermatophyta</taxon>
        <taxon>Magnoliopsida</taxon>
        <taxon>eudicotyledons</taxon>
        <taxon>Gunneridae</taxon>
        <taxon>Pentapetalae</taxon>
        <taxon>asterids</taxon>
        <taxon>campanulids</taxon>
        <taxon>Asterales</taxon>
        <taxon>Asteraceae</taxon>
        <taxon>Asteroideae</taxon>
        <taxon>Anthemideae</taxon>
        <taxon>Anthemidinae</taxon>
        <taxon>Tanacetum</taxon>
    </lineage>
</organism>
<proteinExistence type="predicted"/>
<protein>
    <submittedName>
        <fullName evidence="1">Uncharacterized protein</fullName>
    </submittedName>
</protein>
<dbReference type="Proteomes" id="UP001151760">
    <property type="component" value="Unassembled WGS sequence"/>
</dbReference>
<accession>A0ABQ5E2U0</accession>
<dbReference type="PANTHER" id="PTHR11439:SF491">
    <property type="entry name" value="INTEGRASE CATALYTIC DOMAIN-CONTAINING PROTEIN"/>
    <property type="match status" value="1"/>
</dbReference>